<feature type="domain" description="DUF3502" evidence="3">
    <location>
        <begin position="471"/>
        <end position="537"/>
    </location>
</feature>
<accession>A0A9D1DVW2</accession>
<sequence length="543" mass="58204">MKKRALVAFLAATMLVGSLAGCNSSGGGSSTTSTEGSSSTPASTESSGEASAEGSEAADAGDAAAEAVANRTETQTVVVSWMNYTGAPNGMDRIVAAMDELTIPELNLKVDMQVTDAATRSQQLTLQISGGEQLDIVQALGISYGVGVTNGYWYDMESPDENGNNLLTTYGSGIIDTLGQDTIDACRAPDGTLYGVTQQKENAQGRFALSIGTQYLENAAGSLGDLTPDLESDVWRVDGIEDLATILKAVHNANPGIDTFAPGGAQAGWTSVDSMGDYFGVLGNWGTGDIVSYFEDESYLTMVNTMRDLFNYGCISANELTDTTSASTRVQAGSLMSYITNYKPGSKIQESTLCGQDMTIVLGGPDFTVSNSIAGMPWCICANTADPVAAMQYMNFMYTSPEWNELFKWGQEGVDFEEVDGTARFLENAEYNHAVQWMAPGQFLAMPEYGNPTDLWDQYEIFNDEAIKSEAVGFMFDQTPVATEYTALTNVYTQYQKSIEFGAVDPAPALEEMKAALDSAGYQKYLDEKQAQYTAWKEANGNA</sequence>
<feature type="signal peptide" evidence="2">
    <location>
        <begin position="1"/>
        <end position="20"/>
    </location>
</feature>
<feature type="chain" id="PRO_5039687275" evidence="2">
    <location>
        <begin position="21"/>
        <end position="543"/>
    </location>
</feature>
<feature type="compositionally biased region" description="Low complexity" evidence="1">
    <location>
        <begin position="30"/>
        <end position="67"/>
    </location>
</feature>
<dbReference type="SUPFAM" id="SSF53850">
    <property type="entry name" value="Periplasmic binding protein-like II"/>
    <property type="match status" value="1"/>
</dbReference>
<comment type="caution">
    <text evidence="4">The sequence shown here is derived from an EMBL/GenBank/DDBJ whole genome shotgun (WGS) entry which is preliminary data.</text>
</comment>
<dbReference type="EMBL" id="DVHA01000001">
    <property type="protein sequence ID" value="HIR59953.1"/>
    <property type="molecule type" value="Genomic_DNA"/>
</dbReference>
<protein>
    <submittedName>
        <fullName evidence="4">ABC transporter substrate-binding protein</fullName>
    </submittedName>
</protein>
<evidence type="ECO:0000313" key="5">
    <source>
        <dbReference type="Proteomes" id="UP000824241"/>
    </source>
</evidence>
<dbReference type="PROSITE" id="PS51257">
    <property type="entry name" value="PROKAR_LIPOPROTEIN"/>
    <property type="match status" value="1"/>
</dbReference>
<dbReference type="Gene3D" id="3.40.190.10">
    <property type="entry name" value="Periplasmic binding protein-like II"/>
    <property type="match status" value="2"/>
</dbReference>
<reference evidence="4" key="2">
    <citation type="journal article" date="2021" name="PeerJ">
        <title>Extensive microbial diversity within the chicken gut microbiome revealed by metagenomics and culture.</title>
        <authorList>
            <person name="Gilroy R."/>
            <person name="Ravi A."/>
            <person name="Getino M."/>
            <person name="Pursley I."/>
            <person name="Horton D.L."/>
            <person name="Alikhan N.F."/>
            <person name="Baker D."/>
            <person name="Gharbi K."/>
            <person name="Hall N."/>
            <person name="Watson M."/>
            <person name="Adriaenssens E.M."/>
            <person name="Foster-Nyarko E."/>
            <person name="Jarju S."/>
            <person name="Secka A."/>
            <person name="Antonio M."/>
            <person name="Oren A."/>
            <person name="Chaudhuri R.R."/>
            <person name="La Ragione R."/>
            <person name="Hildebrand F."/>
            <person name="Pallen M.J."/>
        </authorList>
    </citation>
    <scope>NUCLEOTIDE SEQUENCE</scope>
    <source>
        <strain evidence="4">CHK189-12415</strain>
    </source>
</reference>
<evidence type="ECO:0000259" key="3">
    <source>
        <dbReference type="Pfam" id="PF12010"/>
    </source>
</evidence>
<proteinExistence type="predicted"/>
<name>A0A9D1DVW2_9FIRM</name>
<dbReference type="AlphaFoldDB" id="A0A9D1DVW2"/>
<evidence type="ECO:0000313" key="4">
    <source>
        <dbReference type="EMBL" id="HIR59953.1"/>
    </source>
</evidence>
<evidence type="ECO:0000256" key="1">
    <source>
        <dbReference type="SAM" id="MobiDB-lite"/>
    </source>
</evidence>
<evidence type="ECO:0000256" key="2">
    <source>
        <dbReference type="SAM" id="SignalP"/>
    </source>
</evidence>
<feature type="region of interest" description="Disordered" evidence="1">
    <location>
        <begin position="23"/>
        <end position="69"/>
    </location>
</feature>
<organism evidence="4 5">
    <name type="scientific">Candidatus Faecivivens stercoravium</name>
    <dbReference type="NCBI Taxonomy" id="2840803"/>
    <lineage>
        <taxon>Bacteria</taxon>
        <taxon>Bacillati</taxon>
        <taxon>Bacillota</taxon>
        <taxon>Clostridia</taxon>
        <taxon>Eubacteriales</taxon>
        <taxon>Oscillospiraceae</taxon>
        <taxon>Oscillospiraceae incertae sedis</taxon>
        <taxon>Candidatus Faecivivens</taxon>
    </lineage>
</organism>
<reference evidence="4" key="1">
    <citation type="submission" date="2020-10" db="EMBL/GenBank/DDBJ databases">
        <authorList>
            <person name="Gilroy R."/>
        </authorList>
    </citation>
    <scope>NUCLEOTIDE SEQUENCE</scope>
    <source>
        <strain evidence="4">CHK189-12415</strain>
    </source>
</reference>
<dbReference type="Pfam" id="PF12010">
    <property type="entry name" value="DUF3502"/>
    <property type="match status" value="1"/>
</dbReference>
<keyword evidence="2" id="KW-0732">Signal</keyword>
<gene>
    <name evidence="4" type="ORF">IAB37_00030</name>
</gene>
<dbReference type="Proteomes" id="UP000824241">
    <property type="component" value="Unassembled WGS sequence"/>
</dbReference>
<dbReference type="InterPro" id="IPR022627">
    <property type="entry name" value="DUF3502"/>
</dbReference>